<dbReference type="Proteomes" id="UP000019112">
    <property type="component" value="Unassembled WGS sequence"/>
</dbReference>
<dbReference type="EMBL" id="AWTR02000079">
    <property type="protein sequence ID" value="ETZ06881.1"/>
    <property type="molecule type" value="Genomic_DNA"/>
</dbReference>
<dbReference type="STRING" id="1399147.P618_200952"/>
<evidence type="ECO:0000313" key="2">
    <source>
        <dbReference type="Proteomes" id="UP000019112"/>
    </source>
</evidence>
<name>W6TDP6_HOLOB</name>
<comment type="caution">
    <text evidence="1">The sequence shown here is derived from an EMBL/GenBank/DDBJ whole genome shotgun (WGS) entry which is preliminary data.</text>
</comment>
<protein>
    <submittedName>
        <fullName evidence="1">Uncharacterized protein</fullName>
    </submittedName>
</protein>
<reference evidence="1 2" key="1">
    <citation type="journal article" date="2014" name="FEMS Microbiol. Lett.">
        <title>Draft genome sequences of three Holospora species (Holospora obtusa, Holospora undulata, and Holospora elegans), endonuclear symbiotic bacteria of the ciliate Paramecium caudatum.</title>
        <authorList>
            <person name="Dohra H."/>
            <person name="Tanaka K."/>
            <person name="Suzuki T."/>
            <person name="Fujishima M."/>
            <person name="Suzuki H."/>
        </authorList>
    </citation>
    <scope>NUCLEOTIDE SEQUENCE [LARGE SCALE GENOMIC DNA]</scope>
    <source>
        <strain evidence="1 2">F1</strain>
    </source>
</reference>
<dbReference type="eggNOG" id="COG2911">
    <property type="taxonomic scope" value="Bacteria"/>
</dbReference>
<dbReference type="AlphaFoldDB" id="W6TDP6"/>
<keyword evidence="2" id="KW-1185">Reference proteome</keyword>
<accession>W6TDP6</accession>
<evidence type="ECO:0000313" key="1">
    <source>
        <dbReference type="EMBL" id="ETZ06881.1"/>
    </source>
</evidence>
<gene>
    <name evidence="1" type="ORF">P618_200952</name>
</gene>
<sequence length="323" mass="36074">MNQDISGSAKIDIPGVLNGDIELQPNLKKVKLCCKYLDFSSVETNSFKKKHFFLKHDKKKLQKIELDLNIKTLKLEKILQLEGIRGSVNWRQPSIPFYAMGLDEYHWLKSEIRCLIRSKKAVSSVHFFTVPKKNHTDIRLVFKGLSGIFQLLGVNIIANTGGAGEYSGTQAADGAYQGIIVCRDVVTQGLWMAKILSLLSPSALTELLHSSLDFSEIFVQCFYKKGVLTLKKGSAKGFNLGAFLKGEINFRTQALFLKGGVVPAYFFNTFFSHIPIIGDLLGQEKGIISGQFFISGSLTNPKFFVNPFSIFELGGLKMLFDRE</sequence>
<dbReference type="RefSeq" id="WP_024161226.1">
    <property type="nucleotide sequence ID" value="NZ_AWTR02000079.1"/>
</dbReference>
<proteinExistence type="predicted"/>
<organism evidence="1 2">
    <name type="scientific">Holospora obtusa F1</name>
    <dbReference type="NCBI Taxonomy" id="1399147"/>
    <lineage>
        <taxon>Bacteria</taxon>
        <taxon>Pseudomonadati</taxon>
        <taxon>Pseudomonadota</taxon>
        <taxon>Alphaproteobacteria</taxon>
        <taxon>Holosporales</taxon>
        <taxon>Holosporaceae</taxon>
        <taxon>Holospora</taxon>
    </lineage>
</organism>